<feature type="signal peptide" evidence="2">
    <location>
        <begin position="1"/>
        <end position="19"/>
    </location>
</feature>
<evidence type="ECO:0008006" key="5">
    <source>
        <dbReference type="Google" id="ProtNLM"/>
    </source>
</evidence>
<dbReference type="Proteomes" id="UP000480684">
    <property type="component" value="Unassembled WGS sequence"/>
</dbReference>
<dbReference type="PROSITE" id="PS51257">
    <property type="entry name" value="PROKAR_LIPOPROTEIN"/>
    <property type="match status" value="1"/>
</dbReference>
<feature type="transmembrane region" description="Helical" evidence="1">
    <location>
        <begin position="226"/>
        <end position="246"/>
    </location>
</feature>
<keyword evidence="1" id="KW-1133">Transmembrane helix</keyword>
<organism evidence="3 4">
    <name type="scientific">Magnetospirillum aberrantis SpK</name>
    <dbReference type="NCBI Taxonomy" id="908842"/>
    <lineage>
        <taxon>Bacteria</taxon>
        <taxon>Pseudomonadati</taxon>
        <taxon>Pseudomonadota</taxon>
        <taxon>Alphaproteobacteria</taxon>
        <taxon>Rhodospirillales</taxon>
        <taxon>Rhodospirillaceae</taxon>
        <taxon>Magnetospirillum</taxon>
    </lineage>
</organism>
<evidence type="ECO:0000313" key="4">
    <source>
        <dbReference type="Proteomes" id="UP000480684"/>
    </source>
</evidence>
<gene>
    <name evidence="3" type="ORF">G4223_18140</name>
</gene>
<name>A0A7C9V1C7_9PROT</name>
<feature type="transmembrane region" description="Helical" evidence="1">
    <location>
        <begin position="156"/>
        <end position="178"/>
    </location>
</feature>
<evidence type="ECO:0000256" key="1">
    <source>
        <dbReference type="SAM" id="Phobius"/>
    </source>
</evidence>
<sequence>MIKVFLAVLGLSVFLTACAPDVLDRPADVGTANQLFSALQDGRYDLIEAMADPELRKKDLRSPLIQMRSLLPSSPATSMTVAQYGAVKIMDAAGTVRRVNLELQAGFGEQWFLASFQWRTENQGSAILEGFHLQPLAMPLETLNAFTFQGKGGVHYAILVLAVLAPALSVTALALCLLSSMPRRRKVLWAVGILFGVCQVSLNWTSGEVMVNPLFFQFLSGGYTRAGLGPFVVRASVPLFALLFLVRWYRDRRQAP</sequence>
<dbReference type="AlphaFoldDB" id="A0A7C9V1C7"/>
<keyword evidence="4" id="KW-1185">Reference proteome</keyword>
<evidence type="ECO:0000313" key="3">
    <source>
        <dbReference type="EMBL" id="NFV82035.1"/>
    </source>
</evidence>
<accession>A0A7C9V1C7</accession>
<proteinExistence type="predicted"/>
<keyword evidence="1" id="KW-0472">Membrane</keyword>
<reference evidence="3 4" key="1">
    <citation type="submission" date="2020-02" db="EMBL/GenBank/DDBJ databases">
        <authorList>
            <person name="Dziuba M."/>
            <person name="Kuznetsov B."/>
            <person name="Mardanov A."/>
            <person name="Ravin N."/>
            <person name="Grouzdev D."/>
        </authorList>
    </citation>
    <scope>NUCLEOTIDE SEQUENCE [LARGE SCALE GENOMIC DNA]</scope>
    <source>
        <strain evidence="3 4">SpK</strain>
    </source>
</reference>
<keyword evidence="1" id="KW-0812">Transmembrane</keyword>
<keyword evidence="2" id="KW-0732">Signal</keyword>
<dbReference type="EMBL" id="JAAIYP010000045">
    <property type="protein sequence ID" value="NFV82035.1"/>
    <property type="molecule type" value="Genomic_DNA"/>
</dbReference>
<feature type="chain" id="PRO_5028818370" description="DUF3887 domain-containing protein" evidence="2">
    <location>
        <begin position="20"/>
        <end position="256"/>
    </location>
</feature>
<comment type="caution">
    <text evidence="3">The sequence shown here is derived from an EMBL/GenBank/DDBJ whole genome shotgun (WGS) entry which is preliminary data.</text>
</comment>
<dbReference type="RefSeq" id="WP_163682667.1">
    <property type="nucleotide sequence ID" value="NZ_JAAIYP010000045.1"/>
</dbReference>
<protein>
    <recommendedName>
        <fullName evidence="5">DUF3887 domain-containing protein</fullName>
    </recommendedName>
</protein>
<feature type="transmembrane region" description="Helical" evidence="1">
    <location>
        <begin position="187"/>
        <end position="206"/>
    </location>
</feature>
<evidence type="ECO:0000256" key="2">
    <source>
        <dbReference type="SAM" id="SignalP"/>
    </source>
</evidence>